<evidence type="ECO:0000313" key="2">
    <source>
        <dbReference type="Proteomes" id="UP001558652"/>
    </source>
</evidence>
<evidence type="ECO:0000313" key="1">
    <source>
        <dbReference type="EMBL" id="KAL1129065.1"/>
    </source>
</evidence>
<reference evidence="1 2" key="1">
    <citation type="submission" date="2024-07" db="EMBL/GenBank/DDBJ databases">
        <title>Chromosome-level genome assembly of the water stick insect Ranatra chinensis (Heteroptera: Nepidae).</title>
        <authorList>
            <person name="Liu X."/>
        </authorList>
    </citation>
    <scope>NUCLEOTIDE SEQUENCE [LARGE SCALE GENOMIC DNA]</scope>
    <source>
        <strain evidence="1">Cailab_2021Rc</strain>
        <tissue evidence="1">Muscle</tissue>
    </source>
</reference>
<dbReference type="AlphaFoldDB" id="A0ABD0YCN4"/>
<keyword evidence="2" id="KW-1185">Reference proteome</keyword>
<sequence>MKSKLEQEAMSAQARLHRLQLSTTAHHWLHEHYLIGSPHPPISRAVFMLELRKTTSTLMALQPKIKEALDQQKTLIASAEQRLKWAAGANPALSEVMSAFESCVTSHKEKLTAEQNFATFVANMCSSVLQHEALRTPTTEALTNDSAFARLVEECEKSYYLGAKNKVNITPAEEGLVALLPPRKNIDMDWINKAGELISGIY</sequence>
<comment type="caution">
    <text evidence="1">The sequence shown here is derived from an EMBL/GenBank/DDBJ whole genome shotgun (WGS) entry which is preliminary data.</text>
</comment>
<organism evidence="1 2">
    <name type="scientific">Ranatra chinensis</name>
    <dbReference type="NCBI Taxonomy" id="642074"/>
    <lineage>
        <taxon>Eukaryota</taxon>
        <taxon>Metazoa</taxon>
        <taxon>Ecdysozoa</taxon>
        <taxon>Arthropoda</taxon>
        <taxon>Hexapoda</taxon>
        <taxon>Insecta</taxon>
        <taxon>Pterygota</taxon>
        <taxon>Neoptera</taxon>
        <taxon>Paraneoptera</taxon>
        <taxon>Hemiptera</taxon>
        <taxon>Heteroptera</taxon>
        <taxon>Panheteroptera</taxon>
        <taxon>Nepomorpha</taxon>
        <taxon>Nepidae</taxon>
        <taxon>Ranatrinae</taxon>
        <taxon>Ranatra</taxon>
    </lineage>
</organism>
<protein>
    <submittedName>
        <fullName evidence="1">Uncharacterized protein</fullName>
    </submittedName>
</protein>
<dbReference type="Proteomes" id="UP001558652">
    <property type="component" value="Unassembled WGS sequence"/>
</dbReference>
<dbReference type="EMBL" id="JBFDAA010000009">
    <property type="protein sequence ID" value="KAL1129065.1"/>
    <property type="molecule type" value="Genomic_DNA"/>
</dbReference>
<accession>A0ABD0YCN4</accession>
<gene>
    <name evidence="1" type="ORF">AAG570_013597</name>
</gene>
<name>A0ABD0YCN4_9HEMI</name>
<proteinExistence type="predicted"/>